<dbReference type="RefSeq" id="WP_068264689.1">
    <property type="nucleotide sequence ID" value="NZ_LWSK01000066.1"/>
</dbReference>
<sequence length="99" mass="11273">MTLAEVEYGMRRRSWGERRQIELNNFIDKHFSSIIPTLETSQLWGKIVADAEALGRRLKVADGWVAATALQHNMPLMTNNRRDFDFIPGLQLISNAGDT</sequence>
<dbReference type="GO" id="GO:0046872">
    <property type="term" value="F:metal ion binding"/>
    <property type="evidence" value="ECO:0007669"/>
    <property type="project" value="UniProtKB-KW"/>
</dbReference>
<dbReference type="SUPFAM" id="SSF88723">
    <property type="entry name" value="PIN domain-like"/>
    <property type="match status" value="1"/>
</dbReference>
<evidence type="ECO:0000256" key="5">
    <source>
        <dbReference type="ARBA" id="ARBA00022801"/>
    </source>
</evidence>
<dbReference type="GO" id="GO:0016787">
    <property type="term" value="F:hydrolase activity"/>
    <property type="evidence" value="ECO:0007669"/>
    <property type="project" value="UniProtKB-KW"/>
</dbReference>
<comment type="caution">
    <text evidence="9">The sequence shown here is derived from an EMBL/GenBank/DDBJ whole genome shotgun (WGS) entry which is preliminary data.</text>
</comment>
<dbReference type="InterPro" id="IPR050556">
    <property type="entry name" value="Type_II_TA_system_RNase"/>
</dbReference>
<dbReference type="InterPro" id="IPR002716">
    <property type="entry name" value="PIN_dom"/>
</dbReference>
<comment type="cofactor">
    <cofactor evidence="1">
        <name>Mg(2+)</name>
        <dbReference type="ChEBI" id="CHEBI:18420"/>
    </cofactor>
</comment>
<evidence type="ECO:0000256" key="2">
    <source>
        <dbReference type="ARBA" id="ARBA00022649"/>
    </source>
</evidence>
<evidence type="ECO:0000256" key="7">
    <source>
        <dbReference type="ARBA" id="ARBA00038093"/>
    </source>
</evidence>
<keyword evidence="5" id="KW-0378">Hydrolase</keyword>
<evidence type="ECO:0000256" key="1">
    <source>
        <dbReference type="ARBA" id="ARBA00001946"/>
    </source>
</evidence>
<evidence type="ECO:0000259" key="8">
    <source>
        <dbReference type="Pfam" id="PF01850"/>
    </source>
</evidence>
<protein>
    <submittedName>
        <fullName evidence="9">PIN domain protein</fullName>
    </submittedName>
</protein>
<dbReference type="GO" id="GO:0004518">
    <property type="term" value="F:nuclease activity"/>
    <property type="evidence" value="ECO:0007669"/>
    <property type="project" value="UniProtKB-KW"/>
</dbReference>
<proteinExistence type="inferred from homology"/>
<organism evidence="9 10">
    <name type="scientific">Rubripirellula obstinata</name>
    <dbReference type="NCBI Taxonomy" id="406547"/>
    <lineage>
        <taxon>Bacteria</taxon>
        <taxon>Pseudomonadati</taxon>
        <taxon>Planctomycetota</taxon>
        <taxon>Planctomycetia</taxon>
        <taxon>Pirellulales</taxon>
        <taxon>Pirellulaceae</taxon>
        <taxon>Rubripirellula</taxon>
    </lineage>
</organism>
<evidence type="ECO:0000256" key="3">
    <source>
        <dbReference type="ARBA" id="ARBA00022722"/>
    </source>
</evidence>
<dbReference type="Proteomes" id="UP000322699">
    <property type="component" value="Unassembled WGS sequence"/>
</dbReference>
<keyword evidence="10" id="KW-1185">Reference proteome</keyword>
<accession>A0A5B1CRR8</accession>
<dbReference type="OrthoDB" id="283045at2"/>
<dbReference type="EMBL" id="VRLW01000001">
    <property type="protein sequence ID" value="KAA1262579.1"/>
    <property type="molecule type" value="Genomic_DNA"/>
</dbReference>
<feature type="domain" description="PIN" evidence="8">
    <location>
        <begin position="2"/>
        <end position="85"/>
    </location>
</feature>
<dbReference type="InterPro" id="IPR029060">
    <property type="entry name" value="PIN-like_dom_sf"/>
</dbReference>
<dbReference type="AlphaFoldDB" id="A0A5B1CRR8"/>
<dbReference type="PANTHER" id="PTHR33653:SF1">
    <property type="entry name" value="RIBONUCLEASE VAPC2"/>
    <property type="match status" value="1"/>
</dbReference>
<evidence type="ECO:0000256" key="6">
    <source>
        <dbReference type="ARBA" id="ARBA00022842"/>
    </source>
</evidence>
<gene>
    <name evidence="9" type="ORF">LF1_51460</name>
</gene>
<keyword evidence="6" id="KW-0460">Magnesium</keyword>
<reference evidence="9 10" key="1">
    <citation type="submission" date="2019-08" db="EMBL/GenBank/DDBJ databases">
        <title>Deep-cultivation of Planctomycetes and their phenomic and genomic characterization uncovers novel biology.</title>
        <authorList>
            <person name="Wiegand S."/>
            <person name="Jogler M."/>
            <person name="Boedeker C."/>
            <person name="Pinto D."/>
            <person name="Vollmers J."/>
            <person name="Rivas-Marin E."/>
            <person name="Kohn T."/>
            <person name="Peeters S.H."/>
            <person name="Heuer A."/>
            <person name="Rast P."/>
            <person name="Oberbeckmann S."/>
            <person name="Bunk B."/>
            <person name="Jeske O."/>
            <person name="Meyerdierks A."/>
            <person name="Storesund J.E."/>
            <person name="Kallscheuer N."/>
            <person name="Luecker S."/>
            <person name="Lage O.M."/>
            <person name="Pohl T."/>
            <person name="Merkel B.J."/>
            <person name="Hornburger P."/>
            <person name="Mueller R.-W."/>
            <person name="Bruemmer F."/>
            <person name="Labrenz M."/>
            <person name="Spormann A.M."/>
            <person name="Op Den Camp H."/>
            <person name="Overmann J."/>
            <person name="Amann R."/>
            <person name="Jetten M.S.M."/>
            <person name="Mascher T."/>
            <person name="Medema M.H."/>
            <person name="Devos D.P."/>
            <person name="Kaster A.-K."/>
            <person name="Ovreas L."/>
            <person name="Rohde M."/>
            <person name="Galperin M.Y."/>
            <person name="Jogler C."/>
        </authorList>
    </citation>
    <scope>NUCLEOTIDE SEQUENCE [LARGE SCALE GENOMIC DNA]</scope>
    <source>
        <strain evidence="9 10">LF1</strain>
    </source>
</reference>
<keyword evidence="2" id="KW-1277">Toxin-antitoxin system</keyword>
<dbReference type="PANTHER" id="PTHR33653">
    <property type="entry name" value="RIBONUCLEASE VAPC2"/>
    <property type="match status" value="1"/>
</dbReference>
<keyword evidence="3" id="KW-0540">Nuclease</keyword>
<evidence type="ECO:0000256" key="4">
    <source>
        <dbReference type="ARBA" id="ARBA00022723"/>
    </source>
</evidence>
<name>A0A5B1CRR8_9BACT</name>
<dbReference type="Pfam" id="PF01850">
    <property type="entry name" value="PIN"/>
    <property type="match status" value="1"/>
</dbReference>
<evidence type="ECO:0000313" key="9">
    <source>
        <dbReference type="EMBL" id="KAA1262579.1"/>
    </source>
</evidence>
<evidence type="ECO:0000313" key="10">
    <source>
        <dbReference type="Proteomes" id="UP000322699"/>
    </source>
</evidence>
<dbReference type="Gene3D" id="3.40.50.1010">
    <property type="entry name" value="5'-nuclease"/>
    <property type="match status" value="1"/>
</dbReference>
<keyword evidence="4" id="KW-0479">Metal-binding</keyword>
<comment type="similarity">
    <text evidence="7">Belongs to the PINc/VapC protein family.</text>
</comment>